<dbReference type="CDD" id="cd02966">
    <property type="entry name" value="TlpA_like_family"/>
    <property type="match status" value="1"/>
</dbReference>
<evidence type="ECO:0000313" key="2">
    <source>
        <dbReference type="EMBL" id="SFN79277.1"/>
    </source>
</evidence>
<dbReference type="Gene3D" id="3.40.30.10">
    <property type="entry name" value="Glutaredoxin"/>
    <property type="match status" value="1"/>
</dbReference>
<gene>
    <name evidence="2" type="ORF">SAMN05660413_02602</name>
</gene>
<dbReference type="EMBL" id="FOVL01000017">
    <property type="protein sequence ID" value="SFN79277.1"/>
    <property type="molecule type" value="Genomic_DNA"/>
</dbReference>
<dbReference type="Proteomes" id="UP000199153">
    <property type="component" value="Unassembled WGS sequence"/>
</dbReference>
<evidence type="ECO:0000259" key="1">
    <source>
        <dbReference type="PROSITE" id="PS51352"/>
    </source>
</evidence>
<dbReference type="InterPro" id="IPR050553">
    <property type="entry name" value="Thioredoxin_ResA/DsbE_sf"/>
</dbReference>
<dbReference type="GO" id="GO:0016209">
    <property type="term" value="F:antioxidant activity"/>
    <property type="evidence" value="ECO:0007669"/>
    <property type="project" value="InterPro"/>
</dbReference>
<dbReference type="InterPro" id="IPR013766">
    <property type="entry name" value="Thioredoxin_domain"/>
</dbReference>
<dbReference type="SUPFAM" id="SSF52833">
    <property type="entry name" value="Thioredoxin-like"/>
    <property type="match status" value="1"/>
</dbReference>
<dbReference type="GO" id="GO:0016491">
    <property type="term" value="F:oxidoreductase activity"/>
    <property type="evidence" value="ECO:0007669"/>
    <property type="project" value="InterPro"/>
</dbReference>
<organism evidence="2 3">
    <name type="scientific">Salegentibacter flavus</name>
    <dbReference type="NCBI Taxonomy" id="287099"/>
    <lineage>
        <taxon>Bacteria</taxon>
        <taxon>Pseudomonadati</taxon>
        <taxon>Bacteroidota</taxon>
        <taxon>Flavobacteriia</taxon>
        <taxon>Flavobacteriales</taxon>
        <taxon>Flavobacteriaceae</taxon>
        <taxon>Salegentibacter</taxon>
    </lineage>
</organism>
<dbReference type="AlphaFoldDB" id="A0A1I5BX70"/>
<reference evidence="2 3" key="1">
    <citation type="submission" date="2016-10" db="EMBL/GenBank/DDBJ databases">
        <authorList>
            <person name="de Groot N.N."/>
        </authorList>
    </citation>
    <scope>NUCLEOTIDE SEQUENCE [LARGE SCALE GENOMIC DNA]</scope>
    <source>
        <strain evidence="2 3">DSM 17794</strain>
    </source>
</reference>
<dbReference type="InterPro" id="IPR000866">
    <property type="entry name" value="AhpC/TSA"/>
</dbReference>
<dbReference type="Pfam" id="PF00578">
    <property type="entry name" value="AhpC-TSA"/>
    <property type="match status" value="1"/>
</dbReference>
<sequence>MTKNIFILLLLISFKIKAQTKVYTVDNEELITETELDKRLDKMQKLMNRTSKKTKFVNPTILDSTITNDTITYYVKFFVEEKKKNLAIKEQALASYINKKLLQFELENLNGKKVTLEDFNDKPTFINFWFINCPPCIKELPLLQSLQKEYKNDFNFIAITFDSKEKVLRFLEHREFDFNHLINAKNYIDELGISMYPVSIYLDKQGIVRYSDESYKIGNPKDLEIIKNKIINKLSSLN</sequence>
<dbReference type="OrthoDB" id="9815205at2"/>
<feature type="domain" description="Thioredoxin" evidence="1">
    <location>
        <begin position="95"/>
        <end position="236"/>
    </location>
</feature>
<evidence type="ECO:0000313" key="3">
    <source>
        <dbReference type="Proteomes" id="UP000199153"/>
    </source>
</evidence>
<dbReference type="PROSITE" id="PS51352">
    <property type="entry name" value="THIOREDOXIN_2"/>
    <property type="match status" value="1"/>
</dbReference>
<dbReference type="RefSeq" id="WP_093410449.1">
    <property type="nucleotide sequence ID" value="NZ_FOVL01000017.1"/>
</dbReference>
<keyword evidence="3" id="KW-1185">Reference proteome</keyword>
<dbReference type="InterPro" id="IPR036249">
    <property type="entry name" value="Thioredoxin-like_sf"/>
</dbReference>
<dbReference type="PANTHER" id="PTHR42852">
    <property type="entry name" value="THIOL:DISULFIDE INTERCHANGE PROTEIN DSBE"/>
    <property type="match status" value="1"/>
</dbReference>
<proteinExistence type="predicted"/>
<dbReference type="STRING" id="287099.SAMN05660413_02602"/>
<dbReference type="PANTHER" id="PTHR42852:SF13">
    <property type="entry name" value="PROTEIN DIPZ"/>
    <property type="match status" value="1"/>
</dbReference>
<protein>
    <submittedName>
        <fullName evidence="2">AhpC/TSA family protein</fullName>
    </submittedName>
</protein>
<accession>A0A1I5BX70</accession>
<name>A0A1I5BX70_9FLAO</name>